<gene>
    <name evidence="1" type="ORF">JZ786_19395</name>
</gene>
<dbReference type="AlphaFoldDB" id="A0A9X7VWY1"/>
<dbReference type="EMBL" id="CP071182">
    <property type="protein sequence ID" value="QSO46596.1"/>
    <property type="molecule type" value="Genomic_DNA"/>
</dbReference>
<evidence type="ECO:0000313" key="1">
    <source>
        <dbReference type="EMBL" id="QSO46596.1"/>
    </source>
</evidence>
<name>A0A9X7VWY1_9BACL</name>
<accession>A0A9X7VWY1</accession>
<dbReference type="RefSeq" id="WP_206655961.1">
    <property type="nucleotide sequence ID" value="NZ_CP071182.1"/>
</dbReference>
<keyword evidence="2" id="KW-1185">Reference proteome</keyword>
<dbReference type="Proteomes" id="UP000663505">
    <property type="component" value="Chromosome"/>
</dbReference>
<reference evidence="1 2" key="1">
    <citation type="submission" date="2021-02" db="EMBL/GenBank/DDBJ databases">
        <title>Alicyclobacillus curvatus sp. nov. and Alicyclobacillus mengziensis sp. nov., two acidophilic bacteria isolated from acid mine drainage.</title>
        <authorList>
            <person name="Huang Y."/>
        </authorList>
    </citation>
    <scope>NUCLEOTIDE SEQUENCE [LARGE SCALE GENOMIC DNA]</scope>
    <source>
        <strain evidence="1 2">S30H14</strain>
    </source>
</reference>
<protein>
    <submittedName>
        <fullName evidence="1">Uncharacterized protein</fullName>
    </submittedName>
</protein>
<sequence>MEDILHRPTQQSDKQGANHLELDLEDMVKQGWLYVDGFTEETNDPIYRCTEVGMAVLQWKMKVHDDEQIV</sequence>
<proteinExistence type="predicted"/>
<dbReference type="KEGG" id="afx:JZ786_19395"/>
<evidence type="ECO:0000313" key="2">
    <source>
        <dbReference type="Proteomes" id="UP000663505"/>
    </source>
</evidence>
<organism evidence="1 2">
    <name type="scientific">Alicyclobacillus mengziensis</name>
    <dbReference type="NCBI Taxonomy" id="2931921"/>
    <lineage>
        <taxon>Bacteria</taxon>
        <taxon>Bacillati</taxon>
        <taxon>Bacillota</taxon>
        <taxon>Bacilli</taxon>
        <taxon>Bacillales</taxon>
        <taxon>Alicyclobacillaceae</taxon>
        <taxon>Alicyclobacillus</taxon>
    </lineage>
</organism>